<dbReference type="PANTHER" id="PTHR23044">
    <property type="entry name" value="3'-5' EXONUCLEASE ERI1-RELATED"/>
    <property type="match status" value="1"/>
</dbReference>
<dbReference type="EMBL" id="JAZGQO010000006">
    <property type="protein sequence ID" value="KAK6184675.1"/>
    <property type="molecule type" value="Genomic_DNA"/>
</dbReference>
<protein>
    <recommendedName>
        <fullName evidence="4">Exonuclease domain-containing protein</fullName>
    </recommendedName>
</protein>
<keyword evidence="1" id="KW-0540">Nuclease</keyword>
<dbReference type="GO" id="GO:0000175">
    <property type="term" value="F:3'-5'-RNA exonuclease activity"/>
    <property type="evidence" value="ECO:0007669"/>
    <property type="project" value="InterPro"/>
</dbReference>
<evidence type="ECO:0000313" key="5">
    <source>
        <dbReference type="EMBL" id="KAK6184675.1"/>
    </source>
</evidence>
<dbReference type="GO" id="GO:0003676">
    <property type="term" value="F:nucleic acid binding"/>
    <property type="evidence" value="ECO:0007669"/>
    <property type="project" value="InterPro"/>
</dbReference>
<name>A0AAN8JX85_PATCE</name>
<evidence type="ECO:0000256" key="3">
    <source>
        <dbReference type="ARBA" id="ARBA00022839"/>
    </source>
</evidence>
<proteinExistence type="predicted"/>
<gene>
    <name evidence="5" type="ORF">SNE40_007102</name>
</gene>
<keyword evidence="6" id="KW-1185">Reference proteome</keyword>
<keyword evidence="2" id="KW-0378">Hydrolase</keyword>
<sequence>MASFQFPKQHFDYFLLLDFEANGDHKIIKPMEIIEFPIVKVNAKTFEIESVFQQYVEPEVNEICEYCTKVTGISQDMVRGKPHLRKTLQLVDEWMNKEGLLKDGVKFIFVTCGDWDLKTQLPRETTWFNIPLPQYFNQWINIKTPFREVTGKRPRGMKSMLHDLHLTLDGRHHSGLDDSKNISKILRRLAEKGFVYKATGWHD</sequence>
<dbReference type="InterPro" id="IPR051274">
    <property type="entry name" value="3-5_Exoribonuclease"/>
</dbReference>
<dbReference type="Gene3D" id="3.30.420.10">
    <property type="entry name" value="Ribonuclease H-like superfamily/Ribonuclease H"/>
    <property type="match status" value="1"/>
</dbReference>
<feature type="domain" description="Exonuclease" evidence="4">
    <location>
        <begin position="13"/>
        <end position="195"/>
    </location>
</feature>
<dbReference type="CDD" id="cd06133">
    <property type="entry name" value="ERI-1_3'hExo_like"/>
    <property type="match status" value="1"/>
</dbReference>
<dbReference type="AlphaFoldDB" id="A0AAN8JX85"/>
<dbReference type="Pfam" id="PF00929">
    <property type="entry name" value="RNase_T"/>
    <property type="match status" value="1"/>
</dbReference>
<keyword evidence="3" id="KW-0269">Exonuclease</keyword>
<dbReference type="PANTHER" id="PTHR23044:SF61">
    <property type="entry name" value="3'-5' EXORIBONUCLEASE 1-RELATED"/>
    <property type="match status" value="1"/>
</dbReference>
<dbReference type="Proteomes" id="UP001347796">
    <property type="component" value="Unassembled WGS sequence"/>
</dbReference>
<accession>A0AAN8JX85</accession>
<reference evidence="5 6" key="1">
    <citation type="submission" date="2024-01" db="EMBL/GenBank/DDBJ databases">
        <title>The genome of the rayed Mediterranean limpet Patella caerulea (Linnaeus, 1758).</title>
        <authorList>
            <person name="Anh-Thu Weber A."/>
            <person name="Halstead-Nussloch G."/>
        </authorList>
    </citation>
    <scope>NUCLEOTIDE SEQUENCE [LARGE SCALE GENOMIC DNA]</scope>
    <source>
        <strain evidence="5">AATW-2023a</strain>
        <tissue evidence="5">Whole specimen</tissue>
    </source>
</reference>
<organism evidence="5 6">
    <name type="scientific">Patella caerulea</name>
    <name type="common">Rayed Mediterranean limpet</name>
    <dbReference type="NCBI Taxonomy" id="87958"/>
    <lineage>
        <taxon>Eukaryota</taxon>
        <taxon>Metazoa</taxon>
        <taxon>Spiralia</taxon>
        <taxon>Lophotrochozoa</taxon>
        <taxon>Mollusca</taxon>
        <taxon>Gastropoda</taxon>
        <taxon>Patellogastropoda</taxon>
        <taxon>Patelloidea</taxon>
        <taxon>Patellidae</taxon>
        <taxon>Patella</taxon>
    </lineage>
</organism>
<dbReference type="InterPro" id="IPR013520">
    <property type="entry name" value="Ribonucl_H"/>
</dbReference>
<dbReference type="InterPro" id="IPR036397">
    <property type="entry name" value="RNaseH_sf"/>
</dbReference>
<dbReference type="SUPFAM" id="SSF53098">
    <property type="entry name" value="Ribonuclease H-like"/>
    <property type="match status" value="1"/>
</dbReference>
<evidence type="ECO:0000259" key="4">
    <source>
        <dbReference type="SMART" id="SM00479"/>
    </source>
</evidence>
<dbReference type="SMART" id="SM00479">
    <property type="entry name" value="EXOIII"/>
    <property type="match status" value="1"/>
</dbReference>
<evidence type="ECO:0000256" key="2">
    <source>
        <dbReference type="ARBA" id="ARBA00022801"/>
    </source>
</evidence>
<dbReference type="InterPro" id="IPR012337">
    <property type="entry name" value="RNaseH-like_sf"/>
</dbReference>
<evidence type="ECO:0000256" key="1">
    <source>
        <dbReference type="ARBA" id="ARBA00022722"/>
    </source>
</evidence>
<evidence type="ECO:0000313" key="6">
    <source>
        <dbReference type="Proteomes" id="UP001347796"/>
    </source>
</evidence>
<comment type="caution">
    <text evidence="5">The sequence shown here is derived from an EMBL/GenBank/DDBJ whole genome shotgun (WGS) entry which is preliminary data.</text>
</comment>
<dbReference type="InterPro" id="IPR047201">
    <property type="entry name" value="ERI-1_3'hExo-like"/>
</dbReference>